<proteinExistence type="predicted"/>
<dbReference type="InterPro" id="IPR013096">
    <property type="entry name" value="Cupin_2"/>
</dbReference>
<evidence type="ECO:0000313" key="3">
    <source>
        <dbReference type="Proteomes" id="UP001203423"/>
    </source>
</evidence>
<evidence type="ECO:0000259" key="1">
    <source>
        <dbReference type="Pfam" id="PF07883"/>
    </source>
</evidence>
<evidence type="ECO:0000313" key="2">
    <source>
        <dbReference type="EMBL" id="MCL1125618.1"/>
    </source>
</evidence>
<dbReference type="InterPro" id="IPR014710">
    <property type="entry name" value="RmlC-like_jellyroll"/>
</dbReference>
<dbReference type="InterPro" id="IPR011051">
    <property type="entry name" value="RmlC_Cupin_sf"/>
</dbReference>
<keyword evidence="3" id="KW-1185">Reference proteome</keyword>
<dbReference type="SUPFAM" id="SSF51182">
    <property type="entry name" value="RmlC-like cupins"/>
    <property type="match status" value="1"/>
</dbReference>
<sequence>MHKHPVITVAVLLKGEITVYLEDGSQKMKLLPGKVDIEVVNTWHYGINEGTEPAEVIVFYAGVKGTPVMIKK</sequence>
<feature type="domain" description="Cupin type-2" evidence="1">
    <location>
        <begin position="1"/>
        <end position="60"/>
    </location>
</feature>
<protein>
    <submittedName>
        <fullName evidence="2">Cupin domain-containing protein</fullName>
    </submittedName>
</protein>
<dbReference type="Pfam" id="PF07883">
    <property type="entry name" value="Cupin_2"/>
    <property type="match status" value="1"/>
</dbReference>
<name>A0ABT0LD45_9GAMM</name>
<dbReference type="Gene3D" id="2.60.120.10">
    <property type="entry name" value="Jelly Rolls"/>
    <property type="match status" value="1"/>
</dbReference>
<accession>A0ABT0LD45</accession>
<gene>
    <name evidence="2" type="ORF">L2764_14315</name>
</gene>
<organism evidence="2 3">
    <name type="scientific">Shewanella surugensis</name>
    <dbReference type="NCBI Taxonomy" id="212020"/>
    <lineage>
        <taxon>Bacteria</taxon>
        <taxon>Pseudomonadati</taxon>
        <taxon>Pseudomonadota</taxon>
        <taxon>Gammaproteobacteria</taxon>
        <taxon>Alteromonadales</taxon>
        <taxon>Shewanellaceae</taxon>
        <taxon>Shewanella</taxon>
    </lineage>
</organism>
<dbReference type="EMBL" id="JAKIKS010000054">
    <property type="protein sequence ID" value="MCL1125618.1"/>
    <property type="molecule type" value="Genomic_DNA"/>
</dbReference>
<dbReference type="Proteomes" id="UP001203423">
    <property type="component" value="Unassembled WGS sequence"/>
</dbReference>
<reference evidence="2 3" key="1">
    <citation type="submission" date="2022-01" db="EMBL/GenBank/DDBJ databases">
        <title>Whole genome-based taxonomy of the Shewanellaceae.</title>
        <authorList>
            <person name="Martin-Rodriguez A.J."/>
        </authorList>
    </citation>
    <scope>NUCLEOTIDE SEQUENCE [LARGE SCALE GENOMIC DNA]</scope>
    <source>
        <strain evidence="2 3">DSM 17177</strain>
    </source>
</reference>
<comment type="caution">
    <text evidence="2">The sequence shown here is derived from an EMBL/GenBank/DDBJ whole genome shotgun (WGS) entry which is preliminary data.</text>
</comment>